<dbReference type="Gramene" id="C.cajan_45008.t">
    <property type="protein sequence ID" value="C.cajan_45008.t.cds1"/>
    <property type="gene ID" value="C.cajan_45008"/>
</dbReference>
<keyword evidence="3" id="KW-1185">Reference proteome</keyword>
<organism evidence="2 3">
    <name type="scientific">Cajanus cajan</name>
    <name type="common">Pigeon pea</name>
    <name type="synonym">Cajanus indicus</name>
    <dbReference type="NCBI Taxonomy" id="3821"/>
    <lineage>
        <taxon>Eukaryota</taxon>
        <taxon>Viridiplantae</taxon>
        <taxon>Streptophyta</taxon>
        <taxon>Embryophyta</taxon>
        <taxon>Tracheophyta</taxon>
        <taxon>Spermatophyta</taxon>
        <taxon>Magnoliopsida</taxon>
        <taxon>eudicotyledons</taxon>
        <taxon>Gunneridae</taxon>
        <taxon>Pentapetalae</taxon>
        <taxon>rosids</taxon>
        <taxon>fabids</taxon>
        <taxon>Fabales</taxon>
        <taxon>Fabaceae</taxon>
        <taxon>Papilionoideae</taxon>
        <taxon>50 kb inversion clade</taxon>
        <taxon>NPAAA clade</taxon>
        <taxon>indigoferoid/millettioid clade</taxon>
        <taxon>Phaseoleae</taxon>
        <taxon>Cajanus</taxon>
    </lineage>
</organism>
<evidence type="ECO:0000313" key="2">
    <source>
        <dbReference type="EMBL" id="KYP32703.1"/>
    </source>
</evidence>
<accession>A0A151QQX3</accession>
<evidence type="ECO:0000259" key="1">
    <source>
        <dbReference type="Pfam" id="PF03732"/>
    </source>
</evidence>
<dbReference type="Pfam" id="PF03732">
    <property type="entry name" value="Retrotrans_gag"/>
    <property type="match status" value="1"/>
</dbReference>
<evidence type="ECO:0000313" key="3">
    <source>
        <dbReference type="Proteomes" id="UP000075243"/>
    </source>
</evidence>
<feature type="domain" description="Retrotransposon gag" evidence="1">
    <location>
        <begin position="19"/>
        <end position="75"/>
    </location>
</feature>
<dbReference type="Proteomes" id="UP000075243">
    <property type="component" value="Unassembled WGS sequence"/>
</dbReference>
<dbReference type="AlphaFoldDB" id="A0A151QQX3"/>
<proteinExistence type="predicted"/>
<dbReference type="EMBL" id="KQ485153">
    <property type="protein sequence ID" value="KYP32703.1"/>
    <property type="molecule type" value="Genomic_DNA"/>
</dbReference>
<gene>
    <name evidence="2" type="ORF">KK1_046541</name>
</gene>
<sequence length="75" mass="9051">MEKIFRVMDCPEERKLVYVVYMLVSEGSFWWKGVQVMMEAKGGKVNWDNFKKVFLEKYFPDSAKYAKEVKFLRLQ</sequence>
<reference evidence="2" key="1">
    <citation type="journal article" date="2012" name="Nat. Biotechnol.">
        <title>Draft genome sequence of pigeonpea (Cajanus cajan), an orphan legume crop of resource-poor farmers.</title>
        <authorList>
            <person name="Varshney R.K."/>
            <person name="Chen W."/>
            <person name="Li Y."/>
            <person name="Bharti A.K."/>
            <person name="Saxena R.K."/>
            <person name="Schlueter J.A."/>
            <person name="Donoghue M.T."/>
            <person name="Azam S."/>
            <person name="Fan G."/>
            <person name="Whaley A.M."/>
            <person name="Farmer A.D."/>
            <person name="Sheridan J."/>
            <person name="Iwata A."/>
            <person name="Tuteja R."/>
            <person name="Penmetsa R.V."/>
            <person name="Wu W."/>
            <person name="Upadhyaya H.D."/>
            <person name="Yang S.P."/>
            <person name="Shah T."/>
            <person name="Saxena K.B."/>
            <person name="Michael T."/>
            <person name="McCombie W.R."/>
            <person name="Yang B."/>
            <person name="Zhang G."/>
            <person name="Yang H."/>
            <person name="Wang J."/>
            <person name="Spillane C."/>
            <person name="Cook D.R."/>
            <person name="May G.D."/>
            <person name="Xu X."/>
            <person name="Jackson S.A."/>
        </authorList>
    </citation>
    <scope>NUCLEOTIDE SEQUENCE [LARGE SCALE GENOMIC DNA]</scope>
</reference>
<name>A0A151QQX3_CAJCA</name>
<dbReference type="InterPro" id="IPR005162">
    <property type="entry name" value="Retrotrans_gag_dom"/>
</dbReference>
<protein>
    <recommendedName>
        <fullName evidence="1">Retrotransposon gag domain-containing protein</fullName>
    </recommendedName>
</protein>